<reference evidence="2" key="1">
    <citation type="journal article" date="2017" name="bioRxiv">
        <title>Comparative analysis of the genomes of Stylophora pistillata and Acropora digitifera provides evidence for extensive differences between species of corals.</title>
        <authorList>
            <person name="Voolstra C.R."/>
            <person name="Li Y."/>
            <person name="Liew Y.J."/>
            <person name="Baumgarten S."/>
            <person name="Zoccola D."/>
            <person name="Flot J.-F."/>
            <person name="Tambutte S."/>
            <person name="Allemand D."/>
            <person name="Aranda M."/>
        </authorList>
    </citation>
    <scope>NUCLEOTIDE SEQUENCE [LARGE SCALE GENOMIC DNA]</scope>
</reference>
<dbReference type="Proteomes" id="UP000225706">
    <property type="component" value="Unassembled WGS sequence"/>
</dbReference>
<comment type="caution">
    <text evidence="1">The sequence shown here is derived from an EMBL/GenBank/DDBJ whole genome shotgun (WGS) entry which is preliminary data.</text>
</comment>
<organism evidence="1 2">
    <name type="scientific">Stylophora pistillata</name>
    <name type="common">Smooth cauliflower coral</name>
    <dbReference type="NCBI Taxonomy" id="50429"/>
    <lineage>
        <taxon>Eukaryota</taxon>
        <taxon>Metazoa</taxon>
        <taxon>Cnidaria</taxon>
        <taxon>Anthozoa</taxon>
        <taxon>Hexacorallia</taxon>
        <taxon>Scleractinia</taxon>
        <taxon>Astrocoeniina</taxon>
        <taxon>Pocilloporidae</taxon>
        <taxon>Stylophora</taxon>
    </lineage>
</organism>
<proteinExistence type="predicted"/>
<name>A0A2B4S1L5_STYPI</name>
<gene>
    <name evidence="1" type="ORF">AWC38_SpisGene13132</name>
</gene>
<accession>A0A2B4S1L5</accession>
<evidence type="ECO:0000313" key="2">
    <source>
        <dbReference type="Proteomes" id="UP000225706"/>
    </source>
</evidence>
<dbReference type="EMBL" id="LSMT01000242">
    <property type="protein sequence ID" value="PFX22375.1"/>
    <property type="molecule type" value="Genomic_DNA"/>
</dbReference>
<sequence>MPNSVAKGRFEVTFLHGYYAHIVFSENPCTCHEVLWGGSHFLESPRAGGFSCYLYKGMQSSLQVCDNKIQKAHCSTHAGDADRCGIFSFVNTSGIRVYGKSCVNKKSCDCGKEFCGSVSKDFGEVTDCNITCCNEEYCNYDPNTVSVPTQFRQFTDDSEDCDWSDGSDLLGVSGFLLGACALYALAIVK</sequence>
<protein>
    <submittedName>
        <fullName evidence="1">Uncharacterized protein</fullName>
    </submittedName>
</protein>
<keyword evidence="2" id="KW-1185">Reference proteome</keyword>
<dbReference type="AlphaFoldDB" id="A0A2B4S1L5"/>
<evidence type="ECO:0000313" key="1">
    <source>
        <dbReference type="EMBL" id="PFX22375.1"/>
    </source>
</evidence>